<evidence type="ECO:0008006" key="3">
    <source>
        <dbReference type="Google" id="ProtNLM"/>
    </source>
</evidence>
<dbReference type="Proteomes" id="UP000177310">
    <property type="component" value="Unassembled WGS sequence"/>
</dbReference>
<evidence type="ECO:0000313" key="1">
    <source>
        <dbReference type="EMBL" id="OGY52296.1"/>
    </source>
</evidence>
<reference evidence="1 2" key="1">
    <citation type="journal article" date="2016" name="Nat. Commun.">
        <title>Thousands of microbial genomes shed light on interconnected biogeochemical processes in an aquifer system.</title>
        <authorList>
            <person name="Anantharaman K."/>
            <person name="Brown C.T."/>
            <person name="Hug L.A."/>
            <person name="Sharon I."/>
            <person name="Castelle C.J."/>
            <person name="Probst A.J."/>
            <person name="Thomas B.C."/>
            <person name="Singh A."/>
            <person name="Wilkins M.J."/>
            <person name="Karaoz U."/>
            <person name="Brodie E.L."/>
            <person name="Williams K.H."/>
            <person name="Hubbard S.S."/>
            <person name="Banfield J.F."/>
        </authorList>
    </citation>
    <scope>NUCLEOTIDE SEQUENCE [LARGE SCALE GENOMIC DNA]</scope>
</reference>
<dbReference type="STRING" id="1797542.A3J59_02220"/>
<dbReference type="Gene3D" id="3.40.50.300">
    <property type="entry name" value="P-loop containing nucleotide triphosphate hydrolases"/>
    <property type="match status" value="1"/>
</dbReference>
<evidence type="ECO:0000313" key="2">
    <source>
        <dbReference type="Proteomes" id="UP000177310"/>
    </source>
</evidence>
<accession>A0A1G1YKE8</accession>
<dbReference type="PANTHER" id="PTHR41930:SF1">
    <property type="entry name" value="DEPHOSPHO-COA KINASE"/>
    <property type="match status" value="1"/>
</dbReference>
<gene>
    <name evidence="1" type="ORF">A3J59_02220</name>
</gene>
<name>A0A1G1YKE8_9BACT</name>
<sequence length="186" mass="20668">MSKIILGFVGLISSGKGTACQYLHDRHGAPTYRFSTPLRDVLDRLYLPQARANMQNLSLGLRQTFGDDLLAGVIAHDVAADQSALIAIDGIRRPTDLAQLKDVPGFYLVSIATDQKIRYDRIVARSENPDDAGKTFEQFQRDEQAEAEKQIKDVVAAAAYAVDNNGTREQLYAQLDAIVKQLKKRY</sequence>
<dbReference type="AlphaFoldDB" id="A0A1G1YKE8"/>
<dbReference type="PANTHER" id="PTHR41930">
    <property type="entry name" value="UPF0200 PROTEIN MJ1399"/>
    <property type="match status" value="1"/>
</dbReference>
<dbReference type="InterPro" id="IPR027417">
    <property type="entry name" value="P-loop_NTPase"/>
</dbReference>
<comment type="caution">
    <text evidence="1">The sequence shown here is derived from an EMBL/GenBank/DDBJ whole genome shotgun (WGS) entry which is preliminary data.</text>
</comment>
<dbReference type="SUPFAM" id="SSF52540">
    <property type="entry name" value="P-loop containing nucleoside triphosphate hydrolases"/>
    <property type="match status" value="1"/>
</dbReference>
<proteinExistence type="predicted"/>
<dbReference type="EMBL" id="MHIL01000006">
    <property type="protein sequence ID" value="OGY52296.1"/>
    <property type="molecule type" value="Genomic_DNA"/>
</dbReference>
<protein>
    <recommendedName>
        <fullName evidence="3">Dephospho-CoA kinase</fullName>
    </recommendedName>
</protein>
<organism evidence="1 2">
    <name type="scientific">Candidatus Buchananbacteria bacterium RIFCSPHIGHO2_02_FULL_56_16</name>
    <dbReference type="NCBI Taxonomy" id="1797542"/>
    <lineage>
        <taxon>Bacteria</taxon>
        <taxon>Candidatus Buchananiibacteriota</taxon>
    </lineage>
</organism>